<dbReference type="PANTHER" id="PTHR43300">
    <property type="entry name" value="ACETYLTRANSFERASE"/>
    <property type="match status" value="1"/>
</dbReference>
<keyword evidence="7" id="KW-1185">Reference proteome</keyword>
<dbReference type="InterPro" id="IPR050179">
    <property type="entry name" value="Trans_hexapeptide_repeat"/>
</dbReference>
<comment type="caution">
    <text evidence="6">The sequence shown here is derived from an EMBL/GenBank/DDBJ whole genome shotgun (WGS) entry which is preliminary data.</text>
</comment>
<dbReference type="Pfam" id="PF00132">
    <property type="entry name" value="Hexapep"/>
    <property type="match status" value="1"/>
</dbReference>
<sequence length="210" mass="21715">MENPVLIFGAKGLGLVALDIFQRNNVVVYGLLDDDASLHGSEIGEYSVLGNTDDDGFLKLIGKKCEAFVAIEERTIRRDLVEMLNERRHVMPVNAIHDTAVISALSEIGHGNLFAPRSVVNATAKVGSHSILQTGAIVEHGAEVGDFVNIGAGSVVGSNVTIENDAFIGSGVTIIAGVTIGQGASVGAGSVVVESVPAGGRVFGNPAKKV</sequence>
<dbReference type="InterPro" id="IPR001451">
    <property type="entry name" value="Hexapep"/>
</dbReference>
<dbReference type="GO" id="GO:0016746">
    <property type="term" value="F:acyltransferase activity"/>
    <property type="evidence" value="ECO:0007669"/>
    <property type="project" value="UniProtKB-KW"/>
</dbReference>
<dbReference type="EMBL" id="JACIBY010000001">
    <property type="protein sequence ID" value="MBB3836709.1"/>
    <property type="molecule type" value="Genomic_DNA"/>
</dbReference>
<dbReference type="Gene3D" id="2.160.10.10">
    <property type="entry name" value="Hexapeptide repeat proteins"/>
    <property type="match status" value="2"/>
</dbReference>
<feature type="domain" description="PglD N-terminal" evidence="5">
    <location>
        <begin position="5"/>
        <end position="84"/>
    </location>
</feature>
<dbReference type="PANTHER" id="PTHR43300:SF7">
    <property type="entry name" value="UDP-N-ACETYLBACILLOSAMINE N-ACETYLTRANSFERASE"/>
    <property type="match status" value="1"/>
</dbReference>
<dbReference type="Gene3D" id="3.40.50.20">
    <property type="match status" value="1"/>
</dbReference>
<dbReference type="Pfam" id="PF17836">
    <property type="entry name" value="PglD_N"/>
    <property type="match status" value="1"/>
</dbReference>
<evidence type="ECO:0000256" key="4">
    <source>
        <dbReference type="ARBA" id="ARBA00023315"/>
    </source>
</evidence>
<organism evidence="6 7">
    <name type="scientific">Runella defluvii</name>
    <dbReference type="NCBI Taxonomy" id="370973"/>
    <lineage>
        <taxon>Bacteria</taxon>
        <taxon>Pseudomonadati</taxon>
        <taxon>Bacteroidota</taxon>
        <taxon>Cytophagia</taxon>
        <taxon>Cytophagales</taxon>
        <taxon>Spirosomataceae</taxon>
        <taxon>Runella</taxon>
    </lineage>
</organism>
<evidence type="ECO:0000259" key="5">
    <source>
        <dbReference type="Pfam" id="PF17836"/>
    </source>
</evidence>
<keyword evidence="2 6" id="KW-0808">Transferase</keyword>
<evidence type="ECO:0000256" key="2">
    <source>
        <dbReference type="ARBA" id="ARBA00022679"/>
    </source>
</evidence>
<comment type="similarity">
    <text evidence="1">Belongs to the transferase hexapeptide repeat family.</text>
</comment>
<dbReference type="InterPro" id="IPR020019">
    <property type="entry name" value="AcTrfase_PglD-like"/>
</dbReference>
<evidence type="ECO:0000256" key="1">
    <source>
        <dbReference type="ARBA" id="ARBA00007274"/>
    </source>
</evidence>
<dbReference type="CDD" id="cd03360">
    <property type="entry name" value="LbH_AT_putative"/>
    <property type="match status" value="1"/>
</dbReference>
<evidence type="ECO:0000256" key="3">
    <source>
        <dbReference type="ARBA" id="ARBA00022737"/>
    </source>
</evidence>
<dbReference type="PROSITE" id="PS00101">
    <property type="entry name" value="HEXAPEP_TRANSFERASES"/>
    <property type="match status" value="1"/>
</dbReference>
<dbReference type="InterPro" id="IPR011004">
    <property type="entry name" value="Trimer_LpxA-like_sf"/>
</dbReference>
<keyword evidence="4 6" id="KW-0012">Acyltransferase</keyword>
<evidence type="ECO:0000313" key="6">
    <source>
        <dbReference type="EMBL" id="MBB3836709.1"/>
    </source>
</evidence>
<proteinExistence type="inferred from homology"/>
<name>A0A7W5ZGZ5_9BACT</name>
<dbReference type="SUPFAM" id="SSF51161">
    <property type="entry name" value="Trimeric LpxA-like enzymes"/>
    <property type="match status" value="1"/>
</dbReference>
<evidence type="ECO:0000313" key="7">
    <source>
        <dbReference type="Proteomes" id="UP000541352"/>
    </source>
</evidence>
<dbReference type="RefSeq" id="WP_183971483.1">
    <property type="nucleotide sequence ID" value="NZ_JACIBY010000001.1"/>
</dbReference>
<dbReference type="AlphaFoldDB" id="A0A7W5ZGZ5"/>
<protein>
    <submittedName>
        <fullName evidence="6">Sugar O-acyltransferase (Sialic acid O-acetyltransferase NeuD family)</fullName>
    </submittedName>
</protein>
<dbReference type="InterPro" id="IPR041561">
    <property type="entry name" value="PglD_N"/>
</dbReference>
<reference evidence="6 7" key="1">
    <citation type="submission" date="2020-08" db="EMBL/GenBank/DDBJ databases">
        <title>Genomic Encyclopedia of Type Strains, Phase IV (KMG-IV): sequencing the most valuable type-strain genomes for metagenomic binning, comparative biology and taxonomic classification.</title>
        <authorList>
            <person name="Goeker M."/>
        </authorList>
    </citation>
    <scope>NUCLEOTIDE SEQUENCE [LARGE SCALE GENOMIC DNA]</scope>
    <source>
        <strain evidence="6 7">DSM 17976</strain>
    </source>
</reference>
<gene>
    <name evidence="6" type="ORF">FHS57_000691</name>
</gene>
<dbReference type="Proteomes" id="UP000541352">
    <property type="component" value="Unassembled WGS sequence"/>
</dbReference>
<dbReference type="NCBIfam" id="TIGR03570">
    <property type="entry name" value="NeuD_NnaD"/>
    <property type="match status" value="1"/>
</dbReference>
<keyword evidence="3" id="KW-0677">Repeat</keyword>
<accession>A0A7W5ZGZ5</accession>
<dbReference type="InterPro" id="IPR018357">
    <property type="entry name" value="Hexapep_transf_CS"/>
</dbReference>